<feature type="disulfide bond" evidence="25">
    <location>
        <begin position="600"/>
        <end position="609"/>
    </location>
</feature>
<feature type="signal peptide" evidence="29">
    <location>
        <begin position="1"/>
        <end position="49"/>
    </location>
</feature>
<keyword evidence="6" id="KW-1003">Cell membrane</keyword>
<dbReference type="SMART" id="SM01242">
    <property type="entry name" value="Integrin_B_tail"/>
    <property type="match status" value="1"/>
</dbReference>
<evidence type="ECO:0000256" key="27">
    <source>
        <dbReference type="SAM" id="MobiDB-lite"/>
    </source>
</evidence>
<keyword evidence="24" id="KW-0966">Cell projection</keyword>
<dbReference type="FunFam" id="2.10.25.10:FF:000076">
    <property type="entry name" value="Integrin beta"/>
    <property type="match status" value="1"/>
</dbReference>
<dbReference type="SUPFAM" id="SSF53300">
    <property type="entry name" value="vWA-like"/>
    <property type="match status" value="1"/>
</dbReference>
<proteinExistence type="inferred from homology"/>
<feature type="disulfide bond" evidence="25">
    <location>
        <begin position="425"/>
        <end position="437"/>
    </location>
</feature>
<feature type="disulfide bond" evidence="25">
    <location>
        <begin position="283"/>
        <end position="324"/>
    </location>
</feature>
<keyword evidence="20 28" id="KW-0472">Membrane</keyword>
<dbReference type="PANTHER" id="PTHR10082">
    <property type="entry name" value="INTEGRIN BETA SUBUNIT"/>
    <property type="match status" value="1"/>
</dbReference>
<feature type="transmembrane region" description="Helical" evidence="28">
    <location>
        <begin position="747"/>
        <end position="769"/>
    </location>
</feature>
<dbReference type="GO" id="GO:0045202">
    <property type="term" value="C:synapse"/>
    <property type="evidence" value="ECO:0007669"/>
    <property type="project" value="TreeGrafter"/>
</dbReference>
<dbReference type="Pfam" id="PF23105">
    <property type="entry name" value="EGF_integrin"/>
    <property type="match status" value="1"/>
</dbReference>
<dbReference type="FunFam" id="1.20.5.100:FF:000002">
    <property type="entry name" value="Integrin beta"/>
    <property type="match status" value="1"/>
</dbReference>
<evidence type="ECO:0000256" key="19">
    <source>
        <dbReference type="ARBA" id="ARBA00023037"/>
    </source>
</evidence>
<feature type="disulfide bond" evidence="25">
    <location>
        <begin position="664"/>
        <end position="741"/>
    </location>
</feature>
<dbReference type="InterPro" id="IPR033760">
    <property type="entry name" value="Integrin_beta_N"/>
</dbReference>
<feature type="disulfide bond" evidence="25">
    <location>
        <begin position="508"/>
        <end position="546"/>
    </location>
</feature>
<keyword evidence="13" id="KW-0677">Repeat</keyword>
<dbReference type="SUPFAM" id="SSF103575">
    <property type="entry name" value="Plexin repeat"/>
    <property type="match status" value="1"/>
</dbReference>
<dbReference type="SUPFAM" id="SSF69687">
    <property type="entry name" value="Integrin beta tail domain"/>
    <property type="match status" value="1"/>
</dbReference>
<feature type="domain" description="Integrin beta subunit tail" evidence="33">
    <location>
        <begin position="658"/>
        <end position="746"/>
    </location>
</feature>
<reference evidence="34 35" key="1">
    <citation type="submission" date="2020-06" db="EMBL/GenBank/DDBJ databases">
        <authorList>
            <consortium name="Wellcome Sanger Institute Data Sharing"/>
        </authorList>
    </citation>
    <scope>NUCLEOTIDE SEQUENCE [LARGE SCALE GENOMIC DNA]</scope>
</reference>
<keyword evidence="10 26" id="KW-0812">Transmembrane</keyword>
<evidence type="ECO:0000259" key="33">
    <source>
        <dbReference type="SMART" id="SM01242"/>
    </source>
</evidence>
<evidence type="ECO:0000256" key="7">
    <source>
        <dbReference type="ARBA" id="ARBA00022536"/>
    </source>
</evidence>
<dbReference type="InterPro" id="IPR036349">
    <property type="entry name" value="Integrin_bsu_tail_dom_sf"/>
</dbReference>
<dbReference type="FunFam" id="4.10.1240.30:FF:000001">
    <property type="entry name" value="Integrin beta"/>
    <property type="match status" value="1"/>
</dbReference>
<dbReference type="InterPro" id="IPR036465">
    <property type="entry name" value="vWFA_dom_sf"/>
</dbReference>
<evidence type="ECO:0000256" key="5">
    <source>
        <dbReference type="ARBA" id="ARBA00007449"/>
    </source>
</evidence>
<dbReference type="GO" id="GO:0008305">
    <property type="term" value="C:integrin complex"/>
    <property type="evidence" value="ECO:0007669"/>
    <property type="project" value="TreeGrafter"/>
</dbReference>
<feature type="disulfide bond" evidence="25">
    <location>
        <begin position="484"/>
        <end position="488"/>
    </location>
</feature>
<dbReference type="SMART" id="SM01241">
    <property type="entry name" value="Integrin_b_cyt"/>
    <property type="match status" value="1"/>
</dbReference>
<dbReference type="GO" id="GO:0007160">
    <property type="term" value="P:cell-matrix adhesion"/>
    <property type="evidence" value="ECO:0007669"/>
    <property type="project" value="TreeGrafter"/>
</dbReference>
<evidence type="ECO:0000256" key="26">
    <source>
        <dbReference type="RuleBase" id="RU000633"/>
    </source>
</evidence>
<dbReference type="Ensembl" id="ENSDCDT00010015358.1">
    <property type="protein sequence ID" value="ENSDCDP00010014578.1"/>
    <property type="gene ID" value="ENSDCDG00010006019.1"/>
</dbReference>
<dbReference type="RefSeq" id="XP_028842468.1">
    <property type="nucleotide sequence ID" value="XM_028986635.1"/>
</dbReference>
<evidence type="ECO:0000256" key="10">
    <source>
        <dbReference type="ARBA" id="ARBA00022692"/>
    </source>
</evidence>
<evidence type="ECO:0000256" key="29">
    <source>
        <dbReference type="SAM" id="SignalP"/>
    </source>
</evidence>
<dbReference type="GO" id="GO:0032587">
    <property type="term" value="C:ruffle membrane"/>
    <property type="evidence" value="ECO:0007669"/>
    <property type="project" value="UniProtKB-SubCell"/>
</dbReference>
<dbReference type="FunFam" id="2.10.25.10:FF:000043">
    <property type="entry name" value="Integrin beta"/>
    <property type="match status" value="1"/>
</dbReference>
<dbReference type="Pfam" id="PF07965">
    <property type="entry name" value="Integrin_B_tail"/>
    <property type="match status" value="1"/>
</dbReference>
<keyword evidence="35" id="KW-1185">Reference proteome</keyword>
<dbReference type="PRINTS" id="PR01186">
    <property type="entry name" value="INTEGRINB"/>
</dbReference>
<feature type="disulfide bond" evidence="25">
    <location>
        <begin position="631"/>
        <end position="636"/>
    </location>
</feature>
<dbReference type="GO" id="GO:0007517">
    <property type="term" value="P:muscle organ development"/>
    <property type="evidence" value="ECO:0007669"/>
    <property type="project" value="UniProtKB-KW"/>
</dbReference>
<reference evidence="34" key="2">
    <citation type="submission" date="2025-08" db="UniProtKB">
        <authorList>
            <consortium name="Ensembl"/>
        </authorList>
    </citation>
    <scope>IDENTIFICATION</scope>
</reference>
<dbReference type="SUPFAM" id="SSF57196">
    <property type="entry name" value="EGF/Laminin"/>
    <property type="match status" value="2"/>
</dbReference>
<evidence type="ECO:0000256" key="9">
    <source>
        <dbReference type="ARBA" id="ARBA00022553"/>
    </source>
</evidence>
<dbReference type="Gene3D" id="3.40.50.410">
    <property type="entry name" value="von Willebrand factor, type A domain"/>
    <property type="match status" value="1"/>
</dbReference>
<accession>A0AAY4B0Q5</accession>
<evidence type="ECO:0000313" key="35">
    <source>
        <dbReference type="Proteomes" id="UP000694580"/>
    </source>
</evidence>
<dbReference type="PROSITE" id="PS52047">
    <property type="entry name" value="I_EGF_2"/>
    <property type="match status" value="2"/>
</dbReference>
<feature type="disulfide bond" evidence="25">
    <location>
        <begin position="685"/>
        <end position="717"/>
    </location>
</feature>
<keyword evidence="7" id="KW-0245">EGF-like domain</keyword>
<keyword evidence="21 25" id="KW-1015">Disulfide bond</keyword>
<dbReference type="InterPro" id="IPR015812">
    <property type="entry name" value="Integrin_bsu"/>
</dbReference>
<keyword evidence="16 26" id="KW-0130">Cell adhesion</keyword>
<dbReference type="InterPro" id="IPR013111">
    <property type="entry name" value="EGF_extracell"/>
</dbReference>
<feature type="domain" description="Integrin beta subunit cytoplasmic" evidence="32">
    <location>
        <begin position="770"/>
        <end position="816"/>
    </location>
</feature>
<keyword evidence="23" id="KW-0325">Glycoprotein</keyword>
<dbReference type="Pfam" id="PF18372">
    <property type="entry name" value="I-EGF_1"/>
    <property type="match status" value="1"/>
</dbReference>
<dbReference type="SMART" id="SM00423">
    <property type="entry name" value="PSI"/>
    <property type="match status" value="1"/>
</dbReference>
<dbReference type="Gene3D" id="2.10.25.10">
    <property type="entry name" value="Laminin"/>
    <property type="match status" value="3"/>
</dbReference>
<feature type="disulfide bond" evidence="25">
    <location>
        <begin position="552"/>
        <end position="557"/>
    </location>
</feature>
<evidence type="ECO:0000256" key="17">
    <source>
        <dbReference type="ARBA" id="ARBA00022949"/>
    </source>
</evidence>
<evidence type="ECO:0000256" key="21">
    <source>
        <dbReference type="ARBA" id="ARBA00023157"/>
    </source>
</evidence>
<evidence type="ECO:0000256" key="22">
    <source>
        <dbReference type="ARBA" id="ARBA00023170"/>
    </source>
</evidence>
<dbReference type="GO" id="GO:0009986">
    <property type="term" value="C:cell surface"/>
    <property type="evidence" value="ECO:0007669"/>
    <property type="project" value="TreeGrafter"/>
</dbReference>
<feature type="domain" description="PSI" evidence="31">
    <location>
        <begin position="52"/>
        <end position="101"/>
    </location>
</feature>
<keyword evidence="18 28" id="KW-1133">Transmembrane helix</keyword>
<dbReference type="FunFam" id="3.30.1680.10:FF:000002">
    <property type="entry name" value="Integrin beta"/>
    <property type="match status" value="1"/>
</dbReference>
<name>A0AAY4B0Q5_9TELE</name>
<feature type="disulfide bond" evidence="25">
    <location>
        <begin position="64"/>
        <end position="100"/>
    </location>
</feature>
<feature type="disulfide bond" evidence="25">
    <location>
        <begin position="595"/>
        <end position="625"/>
    </location>
</feature>
<evidence type="ECO:0000256" key="16">
    <source>
        <dbReference type="ARBA" id="ARBA00022889"/>
    </source>
</evidence>
<reference evidence="34" key="3">
    <citation type="submission" date="2025-09" db="UniProtKB">
        <authorList>
            <consortium name="Ensembl"/>
        </authorList>
    </citation>
    <scope>IDENTIFICATION</scope>
</reference>
<dbReference type="GO" id="GO:0070527">
    <property type="term" value="P:platelet aggregation"/>
    <property type="evidence" value="ECO:0007669"/>
    <property type="project" value="TreeGrafter"/>
</dbReference>
<comment type="similarity">
    <text evidence="5 26">Belongs to the integrin beta chain family.</text>
</comment>
<feature type="region of interest" description="Disordered" evidence="27">
    <location>
        <begin position="1"/>
        <end position="26"/>
    </location>
</feature>
<feature type="disulfide bond" evidence="25">
    <location>
        <begin position="651"/>
        <end position="654"/>
    </location>
</feature>
<dbReference type="FunFam" id="2.10.25.10:FF:000075">
    <property type="entry name" value="Integrin beta"/>
    <property type="match status" value="1"/>
</dbReference>
<dbReference type="GO" id="GO:0016477">
    <property type="term" value="P:cell migration"/>
    <property type="evidence" value="ECO:0007669"/>
    <property type="project" value="TreeGrafter"/>
</dbReference>
<keyword evidence="19 26" id="KW-0401">Integrin</keyword>
<evidence type="ECO:0000256" key="8">
    <source>
        <dbReference type="ARBA" id="ARBA00022541"/>
    </source>
</evidence>
<dbReference type="GO" id="GO:0007229">
    <property type="term" value="P:integrin-mediated signaling pathway"/>
    <property type="evidence" value="ECO:0007669"/>
    <property type="project" value="UniProtKB-KW"/>
</dbReference>
<feature type="chain" id="PRO_5044338540" description="Integrin beta" evidence="29">
    <location>
        <begin position="50"/>
        <end position="817"/>
    </location>
</feature>
<feature type="disulfide bond" evidence="25">
    <location>
        <begin position="658"/>
        <end position="667"/>
    </location>
</feature>
<feature type="disulfide bond" evidence="25">
    <location>
        <begin position="574"/>
        <end position="579"/>
    </location>
</feature>
<feature type="disulfide bond" evidence="25">
    <location>
        <begin position="513"/>
        <end position="522"/>
    </location>
</feature>
<dbReference type="InterPro" id="IPR014836">
    <property type="entry name" value="Integrin_bsu_cyt_dom"/>
</dbReference>
<evidence type="ECO:0000256" key="23">
    <source>
        <dbReference type="ARBA" id="ARBA00023180"/>
    </source>
</evidence>
<evidence type="ECO:0000256" key="25">
    <source>
        <dbReference type="PIRSR" id="PIRSR002512-1"/>
    </source>
</evidence>
<feature type="disulfide bond" evidence="25">
    <location>
        <begin position="559"/>
        <end position="572"/>
    </location>
</feature>
<dbReference type="FunFam" id="3.40.50.410:FF:000002">
    <property type="entry name" value="Integrin beta"/>
    <property type="match status" value="1"/>
</dbReference>
<feature type="disulfide bond" evidence="25">
    <location>
        <begin position="554"/>
        <end position="587"/>
    </location>
</feature>
<organism evidence="34 35">
    <name type="scientific">Denticeps clupeoides</name>
    <name type="common">denticle herring</name>
    <dbReference type="NCBI Taxonomy" id="299321"/>
    <lineage>
        <taxon>Eukaryota</taxon>
        <taxon>Metazoa</taxon>
        <taxon>Chordata</taxon>
        <taxon>Craniata</taxon>
        <taxon>Vertebrata</taxon>
        <taxon>Euteleostomi</taxon>
        <taxon>Actinopterygii</taxon>
        <taxon>Neopterygii</taxon>
        <taxon>Teleostei</taxon>
        <taxon>Clupei</taxon>
        <taxon>Clupeiformes</taxon>
        <taxon>Denticipitoidei</taxon>
        <taxon>Denticipitidae</taxon>
        <taxon>Denticeps</taxon>
    </lineage>
</organism>
<dbReference type="GO" id="GO:0033627">
    <property type="term" value="P:cell adhesion mediated by integrin"/>
    <property type="evidence" value="ECO:0007669"/>
    <property type="project" value="TreeGrafter"/>
</dbReference>
<dbReference type="Gene3D" id="2.60.40.1510">
    <property type="entry name" value="ntegrin, alpha v. Chain A, domain 3"/>
    <property type="match status" value="1"/>
</dbReference>
<dbReference type="GeneID" id="114794222"/>
<dbReference type="Pfam" id="PF07974">
    <property type="entry name" value="EGF_2"/>
    <property type="match status" value="1"/>
</dbReference>
<evidence type="ECO:0000256" key="12">
    <source>
        <dbReference type="ARBA" id="ARBA00022729"/>
    </source>
</evidence>
<dbReference type="GO" id="GO:0030027">
    <property type="term" value="C:lamellipodium"/>
    <property type="evidence" value="ECO:0007669"/>
    <property type="project" value="UniProtKB-SubCell"/>
</dbReference>
<dbReference type="PROSITE" id="PS00243">
    <property type="entry name" value="I_EGF_1"/>
    <property type="match status" value="1"/>
</dbReference>
<evidence type="ECO:0000256" key="20">
    <source>
        <dbReference type="ARBA" id="ARBA00023136"/>
    </source>
</evidence>
<keyword evidence="12 29" id="KW-0732">Signal</keyword>
<feature type="disulfide bond" evidence="25">
    <location>
        <begin position="457"/>
        <end position="709"/>
    </location>
</feature>
<sequence length="817" mass="88879">MRNTLPEASTHRHGGSPHRPRTHNSQMGRMTRGWILLSAFILAASGTAASNACTSKDVGTCSQCLNASPLCAWCAQENFGQGGTSVPRCDLKENLLKAGCSAASVEFTPSKVELIEDRPLSSRSYGSDRETTQIRPQKLRLTLRQGDPQNFQVSVRQVADYPVDLYYLMDLSYSMKDDLINLYNLGNDLASSMGQKTSNLRMGFGAFVDKTLSPYMFMFPPEAVENPCYGISTTCMKQFGYKNVLSLTDQVTRFTEEVGKQKISRNRDSPEGGFDAIVQAVVCKDVIGWRPDASHLLVFTTDAKTHIALDGRLAGIVKPNDGQCHLDASSNYDMSTTLDYPSLAQITDKLSENNINLIFAVTKDIEELYFNYSMLIPGTAVGRLSSDSNNIISLISDAYAKIRSKVELEVLGVPPELVLSVNATCLNGQVVNGVKSCSGLKIGDTVSFSFEAQFQSCPKEKVQTFTVKPVGFKDALNVTVEFACTCACGANAQPASPDCSLGNGTKECGVCLCDAGRLGPQCECSEADYKPSDEDTCKAGPDSPVCSGRGVCICGQCSCRNNNFGKVWGTHCQCDDYSCIRFKGKLCSGHGVCSCGVCQCDPDWSGENCNCSRRTDTCMSSLGLCSGRGQCVCGTCECTQPGAHGATCETCPTCPDQCTIKKDCVECKYYKRGPLYETKKVEESCAQVCRDDVELVDEIIHREQNAVNCTYKDENDCVQLFQYHEEATGRTVLYLIKDGVCPEGPNIGVVLASVTGAILLLGLAALLIWKLLVTIHDRREYAKFEEERAKAKWDAGNNPLYKGATTTFTNVTYRGAS</sequence>
<dbReference type="SMART" id="SM00187">
    <property type="entry name" value="INB"/>
    <property type="match status" value="1"/>
</dbReference>
<evidence type="ECO:0000256" key="11">
    <source>
        <dbReference type="ARBA" id="ARBA00022723"/>
    </source>
</evidence>
<dbReference type="SUPFAM" id="SSF69179">
    <property type="entry name" value="Integrin domains"/>
    <property type="match status" value="1"/>
</dbReference>
<evidence type="ECO:0000256" key="28">
    <source>
        <dbReference type="SAM" id="Phobius"/>
    </source>
</evidence>
<evidence type="ECO:0000256" key="3">
    <source>
        <dbReference type="ARBA" id="ARBA00004297"/>
    </source>
</evidence>
<dbReference type="InterPro" id="IPR012896">
    <property type="entry name" value="Integrin_bsu_tail"/>
</dbReference>
<keyword evidence="14" id="KW-0106">Calcium</keyword>
<evidence type="ECO:0000259" key="31">
    <source>
        <dbReference type="SMART" id="SM00423"/>
    </source>
</evidence>
<feature type="compositionally biased region" description="Basic residues" evidence="27">
    <location>
        <begin position="11"/>
        <end position="22"/>
    </location>
</feature>
<evidence type="ECO:0000256" key="14">
    <source>
        <dbReference type="ARBA" id="ARBA00022837"/>
    </source>
</evidence>
<evidence type="ECO:0000259" key="32">
    <source>
        <dbReference type="SMART" id="SM01241"/>
    </source>
</evidence>
<evidence type="ECO:0000256" key="13">
    <source>
        <dbReference type="ARBA" id="ARBA00022737"/>
    </source>
</evidence>
<keyword evidence="11" id="KW-0479">Metal-binding</keyword>
<feature type="disulfide bond" evidence="25">
    <location>
        <begin position="61"/>
        <end position="71"/>
    </location>
</feature>
<keyword evidence="8" id="KW-0517">Myogenesis</keyword>
<dbReference type="InterPro" id="IPR032695">
    <property type="entry name" value="Integrin_dom_sf"/>
</dbReference>
<dbReference type="Proteomes" id="UP000694580">
    <property type="component" value="Chromosome 7"/>
</dbReference>
<dbReference type="GO" id="GO:0046872">
    <property type="term" value="F:metal ion binding"/>
    <property type="evidence" value="ECO:0007669"/>
    <property type="project" value="UniProtKB-KW"/>
</dbReference>
<dbReference type="InterPro" id="IPR057243">
    <property type="entry name" value="Integrin_I-EGF_CS"/>
</dbReference>
<evidence type="ECO:0000256" key="18">
    <source>
        <dbReference type="ARBA" id="ARBA00022989"/>
    </source>
</evidence>
<feature type="disulfide bond" evidence="25">
    <location>
        <begin position="593"/>
        <end position="598"/>
    </location>
</feature>
<dbReference type="Pfam" id="PF08725">
    <property type="entry name" value="Integrin_b_cyt"/>
    <property type="match status" value="1"/>
</dbReference>
<evidence type="ECO:0000256" key="24">
    <source>
        <dbReference type="ARBA" id="ARBA00023273"/>
    </source>
</evidence>
<dbReference type="AlphaFoldDB" id="A0AAY4B0Q5"/>
<dbReference type="Pfam" id="PF17205">
    <property type="entry name" value="PSI_integrin"/>
    <property type="match status" value="1"/>
</dbReference>
<dbReference type="InterPro" id="IPR002369">
    <property type="entry name" value="Integrin_bsu_VWA"/>
</dbReference>
<evidence type="ECO:0000256" key="15">
    <source>
        <dbReference type="ARBA" id="ARBA00022842"/>
    </source>
</evidence>
<feature type="disulfide bond" evidence="25">
    <location>
        <begin position="53"/>
        <end position="486"/>
    </location>
</feature>
<evidence type="ECO:0000259" key="30">
    <source>
        <dbReference type="SMART" id="SM00187"/>
    </source>
</evidence>
<keyword evidence="15" id="KW-0460">Magnesium</keyword>
<dbReference type="GO" id="GO:0001968">
    <property type="term" value="F:fibronectin binding"/>
    <property type="evidence" value="ECO:0007669"/>
    <property type="project" value="TreeGrafter"/>
</dbReference>
<dbReference type="Gene3D" id="1.20.5.100">
    <property type="entry name" value="Cytochrome c1, transmembrane anchor, C-terminal"/>
    <property type="match status" value="1"/>
</dbReference>
<dbReference type="Gene3D" id="4.10.1240.30">
    <property type="match status" value="1"/>
</dbReference>
<dbReference type="InterPro" id="IPR057073">
    <property type="entry name" value="EGF_integrin_2"/>
</dbReference>
<feature type="disulfide bond" evidence="25">
    <location>
        <begin position="499"/>
        <end position="511"/>
    </location>
</feature>
<dbReference type="GO" id="GO:0042470">
    <property type="term" value="C:melanosome"/>
    <property type="evidence" value="ECO:0007669"/>
    <property type="project" value="UniProtKB-SubCell"/>
</dbReference>
<keyword evidence="22" id="KW-0675">Receptor</keyword>
<feature type="disulfide bond" evidence="25">
    <location>
        <begin position="74"/>
        <end position="89"/>
    </location>
</feature>
<keyword evidence="17" id="KW-0965">Cell junction</keyword>
<dbReference type="InterPro" id="IPR040622">
    <property type="entry name" value="EGF_integrin_1"/>
</dbReference>
<evidence type="ECO:0000256" key="1">
    <source>
        <dbReference type="ARBA" id="ARBA00004199"/>
    </source>
</evidence>
<evidence type="ECO:0000256" key="4">
    <source>
        <dbReference type="ARBA" id="ARBA00004510"/>
    </source>
</evidence>
<dbReference type="GeneTree" id="ENSGT01150000286919"/>
<evidence type="ECO:0000256" key="2">
    <source>
        <dbReference type="ARBA" id="ARBA00004223"/>
    </source>
</evidence>
<keyword evidence="9" id="KW-0597">Phosphoprotein</keyword>
<gene>
    <name evidence="34" type="primary">itgb3a</name>
</gene>
<feature type="disulfide bond" evidence="25">
    <location>
        <begin position="228"/>
        <end position="235"/>
    </location>
</feature>
<protein>
    <recommendedName>
        <fullName evidence="26">Integrin beta</fullName>
    </recommendedName>
</protein>
<dbReference type="PIRSF" id="PIRSF002512">
    <property type="entry name" value="Integrin_B"/>
    <property type="match status" value="1"/>
</dbReference>
<dbReference type="InterPro" id="IPR016201">
    <property type="entry name" value="PSI"/>
</dbReference>
<evidence type="ECO:0000313" key="34">
    <source>
        <dbReference type="Ensembl" id="ENSDCDP00010014578.1"/>
    </source>
</evidence>
<dbReference type="Pfam" id="PF00362">
    <property type="entry name" value="Integrin_beta"/>
    <property type="match status" value="1"/>
</dbReference>
<feature type="domain" description="Integrin beta subunit VWA" evidence="30">
    <location>
        <begin position="60"/>
        <end position="486"/>
    </location>
</feature>
<dbReference type="GO" id="GO:0005178">
    <property type="term" value="F:integrin binding"/>
    <property type="evidence" value="ECO:0007669"/>
    <property type="project" value="TreeGrafter"/>
</dbReference>
<dbReference type="PANTHER" id="PTHR10082:SF25">
    <property type="entry name" value="INTEGRIN BETA-3"/>
    <property type="match status" value="1"/>
</dbReference>
<dbReference type="Gene3D" id="3.30.1680.10">
    <property type="entry name" value="ligand-binding face of the semaphorins, domain 2"/>
    <property type="match status" value="1"/>
</dbReference>
<dbReference type="GO" id="GO:0005925">
    <property type="term" value="C:focal adhesion"/>
    <property type="evidence" value="ECO:0007669"/>
    <property type="project" value="TreeGrafter"/>
</dbReference>
<evidence type="ECO:0000256" key="6">
    <source>
        <dbReference type="ARBA" id="ARBA00022475"/>
    </source>
</evidence>
<feature type="disulfide bond" evidence="25">
    <location>
        <begin position="611"/>
        <end position="618"/>
    </location>
</feature>
<dbReference type="GO" id="GO:0070051">
    <property type="term" value="F:fibrinogen binding"/>
    <property type="evidence" value="ECO:0007669"/>
    <property type="project" value="TreeGrafter"/>
</dbReference>
<feature type="disulfide bond" evidence="25">
    <location>
        <begin position="638"/>
        <end position="648"/>
    </location>
</feature>
<comment type="subcellular location">
    <subcellularLocation>
        <location evidence="26">Cell membrane</location>
        <topology evidence="26">Single-pass type I membrane protein</topology>
    </subcellularLocation>
    <subcellularLocation>
        <location evidence="3">Cell projection</location>
        <location evidence="3">Invadopodium membrane</location>
        <topology evidence="3">Single-pass type I membrane protein</topology>
    </subcellularLocation>
    <subcellularLocation>
        <location evidence="4">Cell projection</location>
        <location evidence="4">Lamellipodium</location>
    </subcellularLocation>
    <subcellularLocation>
        <location evidence="1">Cell projection</location>
        <location evidence="1">Ruffle membrane</location>
        <topology evidence="1">Single-pass type I membrane protein</topology>
    </subcellularLocation>
    <subcellularLocation>
        <location evidence="2">Melanosome</location>
    </subcellularLocation>
</comment>